<accession>J9Z9E2</accession>
<evidence type="ECO:0000313" key="2">
    <source>
        <dbReference type="Proteomes" id="UP000006177"/>
    </source>
</evidence>
<gene>
    <name evidence="1" type="ordered locus">LFML04_0018</name>
</gene>
<dbReference type="AlphaFoldDB" id="J9Z9E2"/>
<dbReference type="KEGG" id="lfi:LFML04_0018"/>
<protein>
    <submittedName>
        <fullName evidence="1">Uncharacterized protein</fullName>
    </submittedName>
</protein>
<dbReference type="Proteomes" id="UP000006177">
    <property type="component" value="Chromosome"/>
</dbReference>
<dbReference type="PATRIC" id="fig|1048260.3.peg.18"/>
<dbReference type="HOGENOM" id="CLU_2538450_0_0_0"/>
<reference evidence="1 2" key="1">
    <citation type="journal article" date="2011" name="J. Microbiol.">
        <title>Complete genome of Leptospirillum ferriphilum ML-04 provides insight into its physiology and environmental adaptation.</title>
        <authorList>
            <person name="Mi S."/>
            <person name="Song J."/>
            <person name="Lin J."/>
            <person name="Che Y."/>
            <person name="Zheng H."/>
            <person name="Lin J."/>
        </authorList>
    </citation>
    <scope>NUCLEOTIDE SEQUENCE [LARGE SCALE GENOMIC DNA]</scope>
    <source>
        <strain evidence="1 2">ML-04</strain>
    </source>
</reference>
<organism evidence="1 2">
    <name type="scientific">Leptospirillum ferriphilum (strain ML-04)</name>
    <dbReference type="NCBI Taxonomy" id="1048260"/>
    <lineage>
        <taxon>Bacteria</taxon>
        <taxon>Pseudomonadati</taxon>
        <taxon>Nitrospirota</taxon>
        <taxon>Nitrospiria</taxon>
        <taxon>Nitrospirales</taxon>
        <taxon>Nitrospiraceae</taxon>
        <taxon>Leptospirillum</taxon>
    </lineage>
</organism>
<evidence type="ECO:0000313" key="1">
    <source>
        <dbReference type="EMBL" id="AFS52272.1"/>
    </source>
</evidence>
<proteinExistence type="predicted"/>
<name>J9Z9E2_LEPFM</name>
<dbReference type="EMBL" id="CP002919">
    <property type="protein sequence ID" value="AFS52272.1"/>
    <property type="molecule type" value="Genomic_DNA"/>
</dbReference>
<sequence length="83" mass="9504">MSALVPPCLRIVCFGNACSRKRQWPFSMSGQMKMYSNIGIQPVYIFLKAATPKISPNMFGYQRIILDCAGLKTKKSQHLRWLH</sequence>